<evidence type="ECO:0000313" key="1">
    <source>
        <dbReference type="EMBL" id="GFR15198.1"/>
    </source>
</evidence>
<organism evidence="1 2">
    <name type="scientific">Trichonephila clavata</name>
    <name type="common">Joro spider</name>
    <name type="synonym">Nephila clavata</name>
    <dbReference type="NCBI Taxonomy" id="2740835"/>
    <lineage>
        <taxon>Eukaryota</taxon>
        <taxon>Metazoa</taxon>
        <taxon>Ecdysozoa</taxon>
        <taxon>Arthropoda</taxon>
        <taxon>Chelicerata</taxon>
        <taxon>Arachnida</taxon>
        <taxon>Araneae</taxon>
        <taxon>Araneomorphae</taxon>
        <taxon>Entelegynae</taxon>
        <taxon>Araneoidea</taxon>
        <taxon>Nephilidae</taxon>
        <taxon>Trichonephila</taxon>
    </lineage>
</organism>
<reference evidence="1" key="1">
    <citation type="submission" date="2020-07" db="EMBL/GenBank/DDBJ databases">
        <title>Multicomponent nature underlies the extraordinary mechanical properties of spider dragline silk.</title>
        <authorList>
            <person name="Kono N."/>
            <person name="Nakamura H."/>
            <person name="Mori M."/>
            <person name="Yoshida Y."/>
            <person name="Ohtoshi R."/>
            <person name="Malay A.D."/>
            <person name="Moran D.A.P."/>
            <person name="Tomita M."/>
            <person name="Numata K."/>
            <person name="Arakawa K."/>
        </authorList>
    </citation>
    <scope>NUCLEOTIDE SEQUENCE</scope>
</reference>
<dbReference type="EMBL" id="BMAO01037088">
    <property type="protein sequence ID" value="GFR15198.1"/>
    <property type="molecule type" value="Genomic_DNA"/>
</dbReference>
<keyword evidence="2" id="KW-1185">Reference proteome</keyword>
<dbReference type="Proteomes" id="UP000887116">
    <property type="component" value="Unassembled WGS sequence"/>
</dbReference>
<gene>
    <name evidence="1" type="ORF">TNCT_731981</name>
</gene>
<comment type="caution">
    <text evidence="1">The sequence shown here is derived from an EMBL/GenBank/DDBJ whole genome shotgun (WGS) entry which is preliminary data.</text>
</comment>
<dbReference type="AlphaFoldDB" id="A0A8X6H2X3"/>
<protein>
    <submittedName>
        <fullName evidence="1">Uncharacterized protein</fullName>
    </submittedName>
</protein>
<evidence type="ECO:0000313" key="2">
    <source>
        <dbReference type="Proteomes" id="UP000887116"/>
    </source>
</evidence>
<accession>A0A8X6H2X3</accession>
<proteinExistence type="predicted"/>
<sequence length="340" mass="39589">MDYCAEVSYIRCNNGYKLPMEIAFARGDNPRKVFILHMRMPHDVYFTIADLVCNKNQCERRRNNAFNVHAKCILKMDKESWWHTLQRFIHDHMGWDAQLAVRSQNQKQFFKKVGGFRNVCIVSSPVGNPLYGCIHYHNRLVSFPCAAKAARTLAMNLNRTPRVDLKKTIQCKEDKPMDKLDEKQLLEAIDKLLEECDELMDQYPGEEIRLEAMDKPLMDNSMEKIDKSNEPLEQDKFPMEDTIEQCDGEGCHEVLCKLLEPYPLESLEKCLEPMDKSLVENTKNEFSDETMKRGNETIKLEGAMECCEEIVDNDKIMLSEVKNVEEKVKMVQLENISMKE</sequence>
<name>A0A8X6H2X3_TRICU</name>